<organism evidence="2 3">
    <name type="scientific">Mytilus coruscus</name>
    <name type="common">Sea mussel</name>
    <dbReference type="NCBI Taxonomy" id="42192"/>
    <lineage>
        <taxon>Eukaryota</taxon>
        <taxon>Metazoa</taxon>
        <taxon>Spiralia</taxon>
        <taxon>Lophotrochozoa</taxon>
        <taxon>Mollusca</taxon>
        <taxon>Bivalvia</taxon>
        <taxon>Autobranchia</taxon>
        <taxon>Pteriomorphia</taxon>
        <taxon>Mytilida</taxon>
        <taxon>Mytiloidea</taxon>
        <taxon>Mytilidae</taxon>
        <taxon>Mytilinae</taxon>
        <taxon>Mytilus</taxon>
    </lineage>
</organism>
<reference evidence="2 3" key="1">
    <citation type="submission" date="2020-06" db="EMBL/GenBank/DDBJ databases">
        <authorList>
            <person name="Li R."/>
            <person name="Bekaert M."/>
        </authorList>
    </citation>
    <scope>NUCLEOTIDE SEQUENCE [LARGE SCALE GENOMIC DNA]</scope>
    <source>
        <strain evidence="3">wild</strain>
    </source>
</reference>
<evidence type="ECO:0000313" key="2">
    <source>
        <dbReference type="EMBL" id="CAC5413775.1"/>
    </source>
</evidence>
<dbReference type="Proteomes" id="UP000507470">
    <property type="component" value="Unassembled WGS sequence"/>
</dbReference>
<feature type="compositionally biased region" description="Low complexity" evidence="1">
    <location>
        <begin position="1"/>
        <end position="15"/>
    </location>
</feature>
<feature type="compositionally biased region" description="Polar residues" evidence="1">
    <location>
        <begin position="16"/>
        <end position="27"/>
    </location>
</feature>
<dbReference type="EMBL" id="CACVKT020008224">
    <property type="protein sequence ID" value="CAC5413775.1"/>
    <property type="molecule type" value="Genomic_DNA"/>
</dbReference>
<accession>A0A6J8E2R0</accession>
<dbReference type="AlphaFoldDB" id="A0A6J8E2R0"/>
<name>A0A6J8E2R0_MYTCO</name>
<sequence>MDTQTAVVPAAAQQQNTEASVHHNSQTEAMDTIVGKLLTPTKYRGEPMGVVINKDIVTSPYSPKKTCHRLMYYTSTTERGKRSRIDFDAGFDIDDPDLLTTPPHTSTLNLQSKEAIEAAILSERPNTPYCNLRTLVCNIQKDSRTLKPIIIHLFSLLQTKQVT</sequence>
<gene>
    <name evidence="2" type="ORF">MCOR_46640</name>
</gene>
<protein>
    <submittedName>
        <fullName evidence="2">Uncharacterized protein</fullName>
    </submittedName>
</protein>
<evidence type="ECO:0000256" key="1">
    <source>
        <dbReference type="SAM" id="MobiDB-lite"/>
    </source>
</evidence>
<keyword evidence="3" id="KW-1185">Reference proteome</keyword>
<proteinExistence type="predicted"/>
<feature type="region of interest" description="Disordered" evidence="1">
    <location>
        <begin position="1"/>
        <end position="27"/>
    </location>
</feature>
<evidence type="ECO:0000313" key="3">
    <source>
        <dbReference type="Proteomes" id="UP000507470"/>
    </source>
</evidence>